<dbReference type="GO" id="GO:0007088">
    <property type="term" value="P:regulation of mitotic nuclear division"/>
    <property type="evidence" value="ECO:0007669"/>
    <property type="project" value="InterPro"/>
</dbReference>
<feature type="compositionally biased region" description="Low complexity" evidence="1">
    <location>
        <begin position="473"/>
        <end position="488"/>
    </location>
</feature>
<reference evidence="3" key="2">
    <citation type="submission" date="2020-05" db="UniProtKB">
        <authorList>
            <consortium name="EnsemblMetazoa"/>
        </authorList>
    </citation>
    <scope>IDENTIFICATION</scope>
    <source>
        <strain evidence="3">Epiroticus2</strain>
    </source>
</reference>
<feature type="region of interest" description="Disordered" evidence="1">
    <location>
        <begin position="877"/>
        <end position="913"/>
    </location>
</feature>
<feature type="region of interest" description="Disordered" evidence="1">
    <location>
        <begin position="437"/>
        <end position="511"/>
    </location>
</feature>
<evidence type="ECO:0000259" key="2">
    <source>
        <dbReference type="PROSITE" id="PS50181"/>
    </source>
</evidence>
<proteinExistence type="predicted"/>
<name>A0A182PVC8_9DIPT</name>
<dbReference type="Proteomes" id="UP000075885">
    <property type="component" value="Unassembled WGS sequence"/>
</dbReference>
<feature type="region of interest" description="Disordered" evidence="1">
    <location>
        <begin position="582"/>
        <end position="605"/>
    </location>
</feature>
<feature type="compositionally biased region" description="Polar residues" evidence="1">
    <location>
        <begin position="835"/>
        <end position="846"/>
    </location>
</feature>
<dbReference type="InterPro" id="IPR036047">
    <property type="entry name" value="F-box-like_dom_sf"/>
</dbReference>
<feature type="region of interest" description="Disordered" evidence="1">
    <location>
        <begin position="817"/>
        <end position="846"/>
    </location>
</feature>
<organism evidence="3 4">
    <name type="scientific">Anopheles epiroticus</name>
    <dbReference type="NCBI Taxonomy" id="199890"/>
    <lineage>
        <taxon>Eukaryota</taxon>
        <taxon>Metazoa</taxon>
        <taxon>Ecdysozoa</taxon>
        <taxon>Arthropoda</taxon>
        <taxon>Hexapoda</taxon>
        <taxon>Insecta</taxon>
        <taxon>Pterygota</taxon>
        <taxon>Neoptera</taxon>
        <taxon>Endopterygota</taxon>
        <taxon>Diptera</taxon>
        <taxon>Nematocera</taxon>
        <taxon>Culicoidea</taxon>
        <taxon>Culicidae</taxon>
        <taxon>Anophelinae</taxon>
        <taxon>Anopheles</taxon>
    </lineage>
</organism>
<dbReference type="CDD" id="cd22086">
    <property type="entry name" value="F-box_EMI"/>
    <property type="match status" value="1"/>
</dbReference>
<feature type="compositionally biased region" description="Polar residues" evidence="1">
    <location>
        <begin position="877"/>
        <end position="911"/>
    </location>
</feature>
<dbReference type="PANTHER" id="PTHR15493">
    <property type="entry name" value="F-BOX ONLY PROTEIN 5 AND 43"/>
    <property type="match status" value="1"/>
</dbReference>
<feature type="compositionally biased region" description="Polar residues" evidence="1">
    <location>
        <begin position="175"/>
        <end position="185"/>
    </location>
</feature>
<evidence type="ECO:0000313" key="3">
    <source>
        <dbReference type="EnsemblMetazoa" id="AEPI010915-PA"/>
    </source>
</evidence>
<feature type="region of interest" description="Disordered" evidence="1">
    <location>
        <begin position="117"/>
        <end position="234"/>
    </location>
</feature>
<reference evidence="4" key="1">
    <citation type="submission" date="2013-03" db="EMBL/GenBank/DDBJ databases">
        <title>The Genome Sequence of Anopheles epiroticus epiroticus2.</title>
        <authorList>
            <consortium name="The Broad Institute Genomics Platform"/>
            <person name="Neafsey D.E."/>
            <person name="Howell P."/>
            <person name="Walker B."/>
            <person name="Young S.K."/>
            <person name="Zeng Q."/>
            <person name="Gargeya S."/>
            <person name="Fitzgerald M."/>
            <person name="Haas B."/>
            <person name="Abouelleil A."/>
            <person name="Allen A.W."/>
            <person name="Alvarado L."/>
            <person name="Arachchi H.M."/>
            <person name="Berlin A.M."/>
            <person name="Chapman S.B."/>
            <person name="Gainer-Dewar J."/>
            <person name="Goldberg J."/>
            <person name="Griggs A."/>
            <person name="Gujja S."/>
            <person name="Hansen M."/>
            <person name="Howarth C."/>
            <person name="Imamovic A."/>
            <person name="Ireland A."/>
            <person name="Larimer J."/>
            <person name="McCowan C."/>
            <person name="Murphy C."/>
            <person name="Pearson M."/>
            <person name="Poon T.W."/>
            <person name="Priest M."/>
            <person name="Roberts A."/>
            <person name="Saif S."/>
            <person name="Shea T."/>
            <person name="Sisk P."/>
            <person name="Sykes S."/>
            <person name="Wortman J."/>
            <person name="Nusbaum C."/>
            <person name="Birren B."/>
        </authorList>
    </citation>
    <scope>NUCLEOTIDE SEQUENCE [LARGE SCALE GENOMIC DNA]</scope>
    <source>
        <strain evidence="4">Epiroticus2</strain>
    </source>
</reference>
<sequence>MEEVQHQRQSALRPSFPPQAVRKVHELGADGLPQDGSHSFGHDSGYTSYQSTTPNNTFNLSSRHGISSVTLATIDEANEIDCSMNESGSTGGGPGAEVHLTPKTAASMVLLSNIHLTTPKSTDRTKRTRRPIAFDYDGSSGNSSFLAPSTPDRLPGLSRSDSFEQPETPLRTRNRSASQPNSQLTPHKAKGAAGGGGGGSLKRKHSSFRGKLYSDGDDALPADENRPGDLNDSFDVDCRRLEDISPIPNAKRRKHQDRGIEDLMRSSTPKTASSQPTFLHVDTRATNDGPTGKRTFRKFQSFSPSKIQSTNVRNGRSLLRSNAFRSLERTPERKNEMRVLAEIHPPPRREGAVPEPPPPLDMATLLDAPILDDPSRQLATSVPSFDDFSLTPSKANLIDPELSVSSFVPEDYVSRHASNFSYAPMLNSILEESPVRGQPLLTGKLPPVPKTPPSITKSGRKLKRLGTNGGTGSSASSCVSSPARSVRSLYSRQSSRASVSPKARRLHPPPKSARAFSYCGFEYLNILHQLSEHNRDALEILLAYLDDTDLVQVVQVSPGWRSIIQSHEKSWKRLQRYLKQEKQAHRENKENRVGTRRANGSLTGPCVSLEAETNLSAELGEGTPNSETVEVPVLEPAAVPKRQPFKACNSLDGSHHASIGNASFAQRSFGNVTTGSDIVKRRASFAAGGSNVSGSVQHSPPVSPSMRKFVTNQKLSSTAAANGRWYSVWQRMSGSQEPMNPPKTARPGTDGKDLPMIGKGSDWALPIASHLKQSEQLRPCPRCEQPSRIIFSRSSKTHHGKSRTSARFSAVGARLEKSYTLPDPDTTASEHRNSAGYNTHSTSTVERMQSTDAMATAHRNNNEYHGQSPDRVRKNLFNSSNGTASATDTSLNVSSGLRRNSTTNTASSCSEQRMKLRSSAATKSFDGSSVVTPVADRDQLGLRDSKCDYAICSAMFCGFRFCIKCLCEYHPNTVCADLAANSPTKEEERSRSNVACSRQSRRSLQRLCRKL</sequence>
<dbReference type="GO" id="GO:0005634">
    <property type="term" value="C:nucleus"/>
    <property type="evidence" value="ECO:0007669"/>
    <property type="project" value="TreeGrafter"/>
</dbReference>
<dbReference type="PROSITE" id="PS50181">
    <property type="entry name" value="FBOX"/>
    <property type="match status" value="1"/>
</dbReference>
<dbReference type="STRING" id="199890.A0A182PVC8"/>
<dbReference type="AlphaFoldDB" id="A0A182PVC8"/>
<dbReference type="GO" id="GO:0045835">
    <property type="term" value="P:negative regulation of meiotic nuclear division"/>
    <property type="evidence" value="ECO:0007669"/>
    <property type="project" value="InterPro"/>
</dbReference>
<dbReference type="VEuPathDB" id="VectorBase:AEPI010915"/>
<protein>
    <submittedName>
        <fullName evidence="3">F-box domain-containing protein</fullName>
    </submittedName>
</protein>
<dbReference type="InterPro" id="IPR001810">
    <property type="entry name" value="F-box_dom"/>
</dbReference>
<dbReference type="PANTHER" id="PTHR15493:SF9">
    <property type="entry name" value="GH14043P"/>
    <property type="match status" value="1"/>
</dbReference>
<feature type="region of interest" description="Disordered" evidence="1">
    <location>
        <begin position="1"/>
        <end position="48"/>
    </location>
</feature>
<evidence type="ECO:0000313" key="4">
    <source>
        <dbReference type="Proteomes" id="UP000075885"/>
    </source>
</evidence>
<dbReference type="EnsemblMetazoa" id="AEPI010915-RA">
    <property type="protein sequence ID" value="AEPI010915-PA"/>
    <property type="gene ID" value="AEPI010915"/>
</dbReference>
<accession>A0A182PVC8</accession>
<keyword evidence="4" id="KW-1185">Reference proteome</keyword>
<dbReference type="Gene3D" id="1.20.1280.50">
    <property type="match status" value="1"/>
</dbReference>
<dbReference type="SUPFAM" id="SSF81383">
    <property type="entry name" value="F-box domain"/>
    <property type="match status" value="1"/>
</dbReference>
<dbReference type="InterPro" id="IPR047147">
    <property type="entry name" value="FBX5_43"/>
</dbReference>
<evidence type="ECO:0000256" key="1">
    <source>
        <dbReference type="SAM" id="MobiDB-lite"/>
    </source>
</evidence>
<feature type="domain" description="F-box" evidence="2">
    <location>
        <begin position="527"/>
        <end position="574"/>
    </location>
</feature>
<feature type="compositionally biased region" description="Basic and acidic residues" evidence="1">
    <location>
        <begin position="582"/>
        <end position="593"/>
    </location>
</feature>
<feature type="region of interest" description="Disordered" evidence="1">
    <location>
        <begin position="732"/>
        <end position="761"/>
    </location>
</feature>